<dbReference type="Gene3D" id="3.10.180.10">
    <property type="entry name" value="2,3-Dihydroxybiphenyl 1,2-Dioxygenase, domain 1"/>
    <property type="match status" value="2"/>
</dbReference>
<evidence type="ECO:0000313" key="2">
    <source>
        <dbReference type="EMBL" id="OXY86748.1"/>
    </source>
</evidence>
<proteinExistence type="predicted"/>
<dbReference type="PROSITE" id="PS51819">
    <property type="entry name" value="VOC"/>
    <property type="match status" value="2"/>
</dbReference>
<evidence type="ECO:0000259" key="1">
    <source>
        <dbReference type="PROSITE" id="PS51819"/>
    </source>
</evidence>
<dbReference type="PANTHER" id="PTHR21366">
    <property type="entry name" value="GLYOXALASE FAMILY PROTEIN"/>
    <property type="match status" value="1"/>
</dbReference>
<sequence>MRVSGLLHYGLQLPDLAQGKDFYTDFGLNVDEHGDRLVVRCDGRDQDQTLLVEGHDKRLHHVAFATPEGSLPELQRHLESLGITLLDAPAGGPEGGLWFRDPDGNAVNVRERELAPPRPGEPVEQNVAGDYRRVDRARWLSAHTAPRPRRLGHMLVFSSDVNRSQDFYERTLGLRLSDRITGKAVFMNSGPGDHHVFGFIQSSHPGLHHSSWEVDNLDQLAMGAQIMADKGHTVGWGLGRHTLGSNLFHYMRDPWGSWIEYFSDIDQITEDWKGQDWDVPPAVWCPLMPDEFLRNVEPKPE</sequence>
<evidence type="ECO:0000313" key="3">
    <source>
        <dbReference type="Proteomes" id="UP000215483"/>
    </source>
</evidence>
<feature type="domain" description="VOC" evidence="1">
    <location>
        <begin position="150"/>
        <end position="264"/>
    </location>
</feature>
<name>A0A233RTN3_STRDA</name>
<dbReference type="InterPro" id="IPR050383">
    <property type="entry name" value="GlyoxalaseI/FosfomycinResist"/>
</dbReference>
<feature type="domain" description="VOC" evidence="1">
    <location>
        <begin position="5"/>
        <end position="112"/>
    </location>
</feature>
<accession>A0A233RTN3</accession>
<protein>
    <submittedName>
        <fullName evidence="2">Metapyrocatechase</fullName>
    </submittedName>
</protein>
<dbReference type="PANTHER" id="PTHR21366:SF14">
    <property type="entry name" value="GLYOXALASE DOMAIN-CONTAINING PROTEIN 5"/>
    <property type="match status" value="1"/>
</dbReference>
<dbReference type="InterPro" id="IPR029068">
    <property type="entry name" value="Glyas_Bleomycin-R_OHBP_Dase"/>
</dbReference>
<dbReference type="InterPro" id="IPR037523">
    <property type="entry name" value="VOC_core"/>
</dbReference>
<dbReference type="RefSeq" id="WP_094222698.1">
    <property type="nucleotide sequence ID" value="NZ_MCGQ01000090.1"/>
</dbReference>
<dbReference type="SUPFAM" id="SSF54593">
    <property type="entry name" value="Glyoxalase/Bleomycin resistance protein/Dihydroxybiphenyl dioxygenase"/>
    <property type="match status" value="1"/>
</dbReference>
<dbReference type="Pfam" id="PF00903">
    <property type="entry name" value="Glyoxalase"/>
    <property type="match status" value="2"/>
</dbReference>
<dbReference type="Proteomes" id="UP000215483">
    <property type="component" value="Unassembled WGS sequence"/>
</dbReference>
<comment type="caution">
    <text evidence="2">The sequence shown here is derived from an EMBL/GenBank/DDBJ whole genome shotgun (WGS) entry which is preliminary data.</text>
</comment>
<dbReference type="EMBL" id="MCGQ01000090">
    <property type="protein sequence ID" value="OXY86748.1"/>
    <property type="molecule type" value="Genomic_DNA"/>
</dbReference>
<gene>
    <name evidence="2" type="ORF">BEK98_44475</name>
</gene>
<reference evidence="2 3" key="1">
    <citation type="submission" date="2016-07" db="EMBL/GenBank/DDBJ databases">
        <title>Draft genome of Streptomyces diastatochromogenes.</title>
        <authorList>
            <person name="Podduturi R."/>
            <person name="Lukassen M.B."/>
            <person name="Clausen N."/>
            <person name="Nielsen J.L."/>
            <person name="Jorgensen N.O."/>
        </authorList>
    </citation>
    <scope>NUCLEOTIDE SEQUENCE [LARGE SCALE GENOMIC DNA]</scope>
    <source>
        <strain evidence="2 3">DSM 40608</strain>
    </source>
</reference>
<organism evidence="2 3">
    <name type="scientific">Streptomyces diastatochromogenes</name>
    <dbReference type="NCBI Taxonomy" id="42236"/>
    <lineage>
        <taxon>Bacteria</taxon>
        <taxon>Bacillati</taxon>
        <taxon>Actinomycetota</taxon>
        <taxon>Actinomycetes</taxon>
        <taxon>Kitasatosporales</taxon>
        <taxon>Streptomycetaceae</taxon>
        <taxon>Streptomyces</taxon>
    </lineage>
</organism>
<dbReference type="OrthoDB" id="3827654at2"/>
<dbReference type="InterPro" id="IPR004360">
    <property type="entry name" value="Glyas_Fos-R_dOase_dom"/>
</dbReference>
<dbReference type="AlphaFoldDB" id="A0A233RTN3"/>
<keyword evidence="3" id="KW-1185">Reference proteome</keyword>